<accession>W8UDN2</accession>
<keyword evidence="6 10" id="KW-0812">Transmembrane</keyword>
<dbReference type="Gene3D" id="2.60.40.3110">
    <property type="match status" value="1"/>
</dbReference>
<evidence type="ECO:0000256" key="10">
    <source>
        <dbReference type="RuleBase" id="RU003884"/>
    </source>
</evidence>
<dbReference type="InterPro" id="IPR025949">
    <property type="entry name" value="PapC-like_C"/>
</dbReference>
<evidence type="ECO:0000256" key="6">
    <source>
        <dbReference type="ARBA" id="ARBA00022692"/>
    </source>
</evidence>
<keyword evidence="7" id="KW-0732">Signal</keyword>
<dbReference type="InterPro" id="IPR000015">
    <property type="entry name" value="Fimb_usher"/>
</dbReference>
<dbReference type="Proteomes" id="UP000019586">
    <property type="component" value="Chromosome"/>
</dbReference>
<comment type="similarity">
    <text evidence="2 10">Belongs to the fimbrial export usher family.</text>
</comment>
<evidence type="ECO:0000259" key="11">
    <source>
        <dbReference type="Pfam" id="PF13953"/>
    </source>
</evidence>
<keyword evidence="4" id="KW-1134">Transmembrane beta strand</keyword>
<name>W8UDN2_KLEPN</name>
<sequence length="860" mass="93490">MMSLPDGASMKRITTARVREYALLPVTAGRAVALATVPTMMFCLSPLSRALADDYFDPAALEFADPQQQTSDLHYFAKPGGQQPGTYPVTVVVNDQELDQADITFVDDGGQLRPVLTPGQLAEYGVNVSAFPAFQALHEGETFTRIEKFIPDASSRFSFANQRLTLSIPQAAMNVQSRGYVDPSRWDDGVPAAFVDYYFSGAQIKNADEGESSRSNYLNLRSGLNLGAWRLRNISSMQYDQQRRHWDTQSTWLQRDVRSLKSLLRIGDTYTTGDVFDSIQFRGVQLMSDDEMLPDSQRGFAPTIRGVAHSNAKVTVSQHGYVIYETFVSPGAFAISDLYPTSQSGDLEVKVTESNGAVRTFTQPYSAVPYMLREGRGKFSLSVGRYHSGGESVRSPEFLQGTLFYGLTAGFTLYGGTQLARDYQAWALGLGRGFGEFGSLGGDVTQAVTRTPSGKRYTGHSLRAQYQKNFVSSGTAFSLASYRYSSSGYYDFAEASALESAQGQVDNRRRREELSVSQSLGGLGSLAVSAWSQEYWHRQSRDETVHLGFYSAWKGISWGVGYYYTRASGQQKNDRSWSFNINIPLGGPLSDSAVSYNTTSDSNGYTSQQMSLYGAVPTRPNLFYSVQQGYGNQGRGSNSSASLDYHGGFGNAQIGYRHDAASNQLTWGGAGSVVAHPHGVTFGQTVGESFAIVRAPGAAGVAVQNGNNVHTDWRGYAVVPSLTAYRKNVITLDTESMADDTDVDQQGQTVIPGGGAVVMANYQTHIGNRVLFTLRNAQGPLPFGASARLVEEEESGNPPGGMVADGGQVYLSGVPQEGTLAVSWIVNNQSQSCTLHFHLPDNPQQSLNTVKTVSGLCQTR</sequence>
<evidence type="ECO:0000256" key="1">
    <source>
        <dbReference type="ARBA" id="ARBA00004571"/>
    </source>
</evidence>
<keyword evidence="9 10" id="KW-0998">Cell outer membrane</keyword>
<dbReference type="InterPro" id="IPR042186">
    <property type="entry name" value="FimD_plug_dom"/>
</dbReference>
<keyword evidence="3 10" id="KW-0813">Transport</keyword>
<dbReference type="PANTHER" id="PTHR30451:SF21">
    <property type="entry name" value="FIMBRIAL USHER DOMAIN-CONTAINING PROTEIN YDET-RELATED"/>
    <property type="match status" value="1"/>
</dbReference>
<dbReference type="GO" id="GO:0009297">
    <property type="term" value="P:pilus assembly"/>
    <property type="evidence" value="ECO:0007669"/>
    <property type="project" value="InterPro"/>
</dbReference>
<evidence type="ECO:0000256" key="5">
    <source>
        <dbReference type="ARBA" id="ARBA00022558"/>
    </source>
</evidence>
<evidence type="ECO:0000256" key="2">
    <source>
        <dbReference type="ARBA" id="ARBA00008064"/>
    </source>
</evidence>
<dbReference type="KEGG" id="kps:KPNJ2_01284"/>
<evidence type="ECO:0000256" key="7">
    <source>
        <dbReference type="ARBA" id="ARBA00022729"/>
    </source>
</evidence>
<dbReference type="AlphaFoldDB" id="W8UDN2"/>
<dbReference type="InterPro" id="IPR025885">
    <property type="entry name" value="PapC_N"/>
</dbReference>
<dbReference type="Gene3D" id="2.60.40.2610">
    <property type="entry name" value="Outer membrane usher protein FimD, plug domain"/>
    <property type="match status" value="1"/>
</dbReference>
<evidence type="ECO:0000256" key="9">
    <source>
        <dbReference type="ARBA" id="ARBA00023237"/>
    </source>
</evidence>
<organism evidence="13 14">
    <name type="scientific">Klebsiella pneumoniae 30684/NJST258_2</name>
    <dbReference type="NCBI Taxonomy" id="1420013"/>
    <lineage>
        <taxon>Bacteria</taxon>
        <taxon>Pseudomonadati</taxon>
        <taxon>Pseudomonadota</taxon>
        <taxon>Gammaproteobacteria</taxon>
        <taxon>Enterobacterales</taxon>
        <taxon>Enterobacteriaceae</taxon>
        <taxon>Klebsiella/Raoultella group</taxon>
        <taxon>Klebsiella</taxon>
        <taxon>Klebsiella pneumoniae complex</taxon>
    </lineage>
</organism>
<gene>
    <name evidence="13" type="ORF">KPNJ2_01284</name>
</gene>
<evidence type="ECO:0000259" key="12">
    <source>
        <dbReference type="Pfam" id="PF13954"/>
    </source>
</evidence>
<feature type="domain" description="PapC-like C-terminal" evidence="11">
    <location>
        <begin position="771"/>
        <end position="840"/>
    </location>
</feature>
<evidence type="ECO:0000256" key="8">
    <source>
        <dbReference type="ARBA" id="ARBA00023136"/>
    </source>
</evidence>
<proteinExistence type="inferred from homology"/>
<keyword evidence="5 10" id="KW-1029">Fimbrium biogenesis</keyword>
<evidence type="ECO:0000313" key="13">
    <source>
        <dbReference type="EMBL" id="AHM78064.1"/>
    </source>
</evidence>
<protein>
    <submittedName>
        <fullName evidence="13">Type VII secretion system, usher protein</fullName>
    </submittedName>
</protein>
<dbReference type="Pfam" id="PF00577">
    <property type="entry name" value="Usher"/>
    <property type="match status" value="1"/>
</dbReference>
<evidence type="ECO:0000256" key="3">
    <source>
        <dbReference type="ARBA" id="ARBA00022448"/>
    </source>
</evidence>
<dbReference type="GO" id="GO:0015473">
    <property type="term" value="F:fimbrial usher porin activity"/>
    <property type="evidence" value="ECO:0007669"/>
    <property type="project" value="InterPro"/>
</dbReference>
<dbReference type="PANTHER" id="PTHR30451">
    <property type="entry name" value="OUTER MEMBRANE USHER PROTEIN"/>
    <property type="match status" value="1"/>
</dbReference>
<dbReference type="InterPro" id="IPR018030">
    <property type="entry name" value="Fimbrial_membr_usher_CS"/>
</dbReference>
<feature type="domain" description="PapC N-terminal" evidence="12">
    <location>
        <begin position="55"/>
        <end position="200"/>
    </location>
</feature>
<dbReference type="PATRIC" id="fig|1420013.3.peg.1231"/>
<dbReference type="SUPFAM" id="SSF141729">
    <property type="entry name" value="FimD N-terminal domain-like"/>
    <property type="match status" value="1"/>
</dbReference>
<dbReference type="FunFam" id="2.60.40.2610:FF:000001">
    <property type="entry name" value="Outer membrane fimbrial usher protein"/>
    <property type="match status" value="1"/>
</dbReference>
<dbReference type="InterPro" id="IPR037224">
    <property type="entry name" value="PapC_N_sf"/>
</dbReference>
<evidence type="ECO:0000256" key="4">
    <source>
        <dbReference type="ARBA" id="ARBA00022452"/>
    </source>
</evidence>
<dbReference type="PROSITE" id="PS01151">
    <property type="entry name" value="FIMBRIAL_USHER"/>
    <property type="match status" value="1"/>
</dbReference>
<dbReference type="FunFam" id="2.60.40.3110:FF:000001">
    <property type="entry name" value="Putative fimbrial outer membrane usher"/>
    <property type="match status" value="1"/>
</dbReference>
<dbReference type="GO" id="GO:0009279">
    <property type="term" value="C:cell outer membrane"/>
    <property type="evidence" value="ECO:0007669"/>
    <property type="project" value="UniProtKB-SubCell"/>
</dbReference>
<dbReference type="InterPro" id="IPR043142">
    <property type="entry name" value="PapC-like_C_sf"/>
</dbReference>
<dbReference type="EMBL" id="CP006918">
    <property type="protein sequence ID" value="AHM78064.1"/>
    <property type="molecule type" value="Genomic_DNA"/>
</dbReference>
<keyword evidence="8 10" id="KW-0472">Membrane</keyword>
<dbReference type="Pfam" id="PF13953">
    <property type="entry name" value="PapC_C"/>
    <property type="match status" value="1"/>
</dbReference>
<dbReference type="HOGENOM" id="CLU_009120_3_1_6"/>
<dbReference type="Pfam" id="PF13954">
    <property type="entry name" value="PapC_N"/>
    <property type="match status" value="1"/>
</dbReference>
<dbReference type="Gene3D" id="3.10.20.410">
    <property type="match status" value="1"/>
</dbReference>
<comment type="subcellular location">
    <subcellularLocation>
        <location evidence="1 10">Cell outer membrane</location>
        <topology evidence="1 10">Multi-pass membrane protein</topology>
    </subcellularLocation>
</comment>
<reference evidence="13 14" key="1">
    <citation type="journal article" date="2014" name="Proc. Natl. Acad. Sci. U.S.A.">
        <title>Molecular dissection of the evolution of carbapenem-resistant multilocus sequence type 258 Klebsiella pneumoniae.</title>
        <authorList>
            <person name="Deleo F.R."/>
            <person name="Chen L."/>
            <person name="Porcella S.F."/>
            <person name="Martens C.A."/>
            <person name="Kobayashi S.D."/>
            <person name="Porter A.R."/>
            <person name="Chavda K.D."/>
            <person name="Jacobs M.R."/>
            <person name="Mathema B."/>
            <person name="Olsen R.J."/>
            <person name="Bonomo R.A."/>
            <person name="Musser J.M."/>
            <person name="Kreiswirth B.N."/>
        </authorList>
    </citation>
    <scope>NUCLEOTIDE SEQUENCE [LARGE SCALE GENOMIC DNA]</scope>
    <source>
        <strain evidence="13">30684/NJST258_2</strain>
    </source>
</reference>
<dbReference type="Gene3D" id="2.60.40.2070">
    <property type="match status" value="1"/>
</dbReference>
<evidence type="ECO:0000313" key="14">
    <source>
        <dbReference type="Proteomes" id="UP000019586"/>
    </source>
</evidence>